<feature type="domain" description="Alcohol dehydrogenase-like N-terminal" evidence="2">
    <location>
        <begin position="2"/>
        <end position="61"/>
    </location>
</feature>
<dbReference type="Proteomes" id="UP000595437">
    <property type="component" value="Chromosome 5"/>
</dbReference>
<dbReference type="PANTHER" id="PTHR44154">
    <property type="entry name" value="QUINONE OXIDOREDUCTASE"/>
    <property type="match status" value="1"/>
</dbReference>
<dbReference type="InterPro" id="IPR011032">
    <property type="entry name" value="GroES-like_sf"/>
</dbReference>
<reference evidence="4" key="1">
    <citation type="submission" date="2021-01" db="EMBL/GenBank/DDBJ databases">
        <title>Caligus Genome Assembly.</title>
        <authorList>
            <person name="Gallardo-Escarate C."/>
        </authorList>
    </citation>
    <scope>NUCLEOTIDE SEQUENCE [LARGE SCALE GENOMIC DNA]</scope>
</reference>
<evidence type="ECO:0000256" key="1">
    <source>
        <dbReference type="ARBA" id="ARBA00022857"/>
    </source>
</evidence>
<evidence type="ECO:0000313" key="3">
    <source>
        <dbReference type="EMBL" id="QQP54564.1"/>
    </source>
</evidence>
<name>A0A7T8KER7_CALRO</name>
<protein>
    <submittedName>
        <fullName evidence="3">Quinone oxidoreductase</fullName>
    </submittedName>
</protein>
<keyword evidence="1" id="KW-0521">NADP</keyword>
<dbReference type="EMBL" id="CP045894">
    <property type="protein sequence ID" value="QQP54564.1"/>
    <property type="molecule type" value="Genomic_DNA"/>
</dbReference>
<dbReference type="SUPFAM" id="SSF50129">
    <property type="entry name" value="GroES-like"/>
    <property type="match status" value="1"/>
</dbReference>
<proteinExistence type="predicted"/>
<dbReference type="Pfam" id="PF08240">
    <property type="entry name" value="ADH_N"/>
    <property type="match status" value="1"/>
</dbReference>
<accession>A0A7T8KER7</accession>
<dbReference type="InterPro" id="IPR013154">
    <property type="entry name" value="ADH-like_N"/>
</dbReference>
<keyword evidence="4" id="KW-1185">Reference proteome</keyword>
<dbReference type="PANTHER" id="PTHR44154:SF1">
    <property type="entry name" value="QUINONE OXIDOREDUCTASE"/>
    <property type="match status" value="1"/>
</dbReference>
<evidence type="ECO:0000313" key="4">
    <source>
        <dbReference type="Proteomes" id="UP000595437"/>
    </source>
</evidence>
<dbReference type="AlphaFoldDB" id="A0A7T8KER7"/>
<organism evidence="3 4">
    <name type="scientific">Caligus rogercresseyi</name>
    <name type="common">Sea louse</name>
    <dbReference type="NCBI Taxonomy" id="217165"/>
    <lineage>
        <taxon>Eukaryota</taxon>
        <taxon>Metazoa</taxon>
        <taxon>Ecdysozoa</taxon>
        <taxon>Arthropoda</taxon>
        <taxon>Crustacea</taxon>
        <taxon>Multicrustacea</taxon>
        <taxon>Hexanauplia</taxon>
        <taxon>Copepoda</taxon>
        <taxon>Siphonostomatoida</taxon>
        <taxon>Caligidae</taxon>
        <taxon>Caligus</taxon>
    </lineage>
</organism>
<sequence>LPELPYTPGSDATGYIDALGPDLPSQDSGLAIGERVFVTGRNSGAYADYIVVESMYVFKLHKDSRFFKAPL</sequence>
<evidence type="ECO:0000259" key="2">
    <source>
        <dbReference type="Pfam" id="PF08240"/>
    </source>
</evidence>
<dbReference type="OrthoDB" id="203908at2759"/>
<gene>
    <name evidence="3" type="ORF">FKW44_007432</name>
</gene>
<feature type="non-terminal residue" evidence="3">
    <location>
        <position position="1"/>
    </location>
</feature>
<dbReference type="Gene3D" id="3.90.180.10">
    <property type="entry name" value="Medium-chain alcohol dehydrogenases, catalytic domain"/>
    <property type="match status" value="1"/>
</dbReference>
<dbReference type="InterPro" id="IPR051603">
    <property type="entry name" value="Zinc-ADH_QOR/CCCR"/>
</dbReference>